<dbReference type="EMBL" id="CP008849">
    <property type="protein sequence ID" value="AIF99369.1"/>
    <property type="molecule type" value="Genomic_DNA"/>
</dbReference>
<sequence length="477" mass="54936">MSAQSQSPDSIYTQQVKELINMVYPKEVGYGSVFEDARHFFTLTPDLEKHADDVKAQLAKVDNIPKKEALAEQLKKQLKSANRKLEEERLARLARLEKVSDKIISLCEGDNWQETQQLSAKFLGTLMLLTRGAEGNFARIHQRFKPLYKAVLTLRLVDRLMEQDTIAHTYLSKYRDSLSRFRGNRYWREKWRVELGIPLITVALLQDIGLQSPAALTLLKGENNDLDEFRLLEESQRKDLLKLNYHFTMKYVSEGLGIPAYIGNVREERDRFIQTHKDASSFIQALMKDAFLSKTGLGEIVKIPQIYTSIVFSTKTDYSRKSLPKGYLLIEQLAKKGALNKKLAEDFINLVGYFPQGFGITYIPLNENGQEKEQYECAIVVGLNPQKPAEPICKIVTRNQKYITGGQQEVIVKSQNLYFPANRKRLMRVGKERLTEIMSQLSSNFTPDAIDDLIPSFWEPYDFFGYKKHQNLWSKNN</sequence>
<gene>
    <name evidence="2" type="ORF">EP13_12115</name>
</gene>
<feature type="coiled-coil region" evidence="1">
    <location>
        <begin position="64"/>
        <end position="91"/>
    </location>
</feature>
<reference evidence="2 3" key="1">
    <citation type="submission" date="2014-06" db="EMBL/GenBank/DDBJ databases">
        <title>Genomes of Alteromonas australica, a world apart.</title>
        <authorList>
            <person name="Gonzaga A."/>
            <person name="Lopez-Perez M."/>
            <person name="Rodriguez-Valera F."/>
        </authorList>
    </citation>
    <scope>NUCLEOTIDE SEQUENCE [LARGE SCALE GENOMIC DNA]</scope>
    <source>
        <strain evidence="2 3">H 17</strain>
    </source>
</reference>
<dbReference type="AlphaFoldDB" id="A0A075NXG7"/>
<evidence type="ECO:0000313" key="3">
    <source>
        <dbReference type="Proteomes" id="UP000056090"/>
    </source>
</evidence>
<name>A0A075NXG7_9ALTE</name>
<evidence type="ECO:0000313" key="2">
    <source>
        <dbReference type="EMBL" id="AIF99369.1"/>
    </source>
</evidence>
<keyword evidence="1" id="KW-0175">Coiled coil</keyword>
<dbReference type="eggNOG" id="ENOG502ZA5B">
    <property type="taxonomic scope" value="Bacteria"/>
</dbReference>
<accession>A0A075NXG7</accession>
<keyword evidence="3" id="KW-1185">Reference proteome</keyword>
<dbReference type="RefSeq" id="WP_044057465.1">
    <property type="nucleotide sequence ID" value="NZ_CBCSKJ010000003.1"/>
</dbReference>
<dbReference type="GeneID" id="78255648"/>
<proteinExistence type="predicted"/>
<evidence type="ECO:0000256" key="1">
    <source>
        <dbReference type="SAM" id="Coils"/>
    </source>
</evidence>
<organism evidence="2 3">
    <name type="scientific">Alteromonas australica</name>
    <dbReference type="NCBI Taxonomy" id="589873"/>
    <lineage>
        <taxon>Bacteria</taxon>
        <taxon>Pseudomonadati</taxon>
        <taxon>Pseudomonadota</taxon>
        <taxon>Gammaproteobacteria</taxon>
        <taxon>Alteromonadales</taxon>
        <taxon>Alteromonadaceae</taxon>
        <taxon>Alteromonas/Salinimonas group</taxon>
        <taxon>Alteromonas</taxon>
    </lineage>
</organism>
<dbReference type="Proteomes" id="UP000056090">
    <property type="component" value="Chromosome"/>
</dbReference>
<protein>
    <submittedName>
        <fullName evidence="2">Uncharacterized protein</fullName>
    </submittedName>
</protein>
<dbReference type="KEGG" id="aal:EP13_12115"/>